<gene>
    <name evidence="6" type="ORF">A4U43_C07F16750</name>
</gene>
<keyword evidence="3" id="KW-0936">Ethylene signaling pathway</keyword>
<dbReference type="EMBL" id="CM007387">
    <property type="protein sequence ID" value="ONK63583.1"/>
    <property type="molecule type" value="Genomic_DNA"/>
</dbReference>
<comment type="subcellular location">
    <subcellularLocation>
        <location evidence="1">Nucleus</location>
    </subcellularLocation>
</comment>
<feature type="domain" description="Ethylene insensitive 3-like DNA-binding" evidence="5">
    <location>
        <begin position="1"/>
        <end position="38"/>
    </location>
</feature>
<evidence type="ECO:0000259" key="5">
    <source>
        <dbReference type="Pfam" id="PF04873"/>
    </source>
</evidence>
<reference evidence="7" key="1">
    <citation type="journal article" date="2017" name="Nat. Commun.">
        <title>The asparagus genome sheds light on the origin and evolution of a young Y chromosome.</title>
        <authorList>
            <person name="Harkess A."/>
            <person name="Zhou J."/>
            <person name="Xu C."/>
            <person name="Bowers J.E."/>
            <person name="Van der Hulst R."/>
            <person name="Ayyampalayam S."/>
            <person name="Mercati F."/>
            <person name="Riccardi P."/>
            <person name="McKain M.R."/>
            <person name="Kakrana A."/>
            <person name="Tang H."/>
            <person name="Ray J."/>
            <person name="Groenendijk J."/>
            <person name="Arikit S."/>
            <person name="Mathioni S.M."/>
            <person name="Nakano M."/>
            <person name="Shan H."/>
            <person name="Telgmann-Rauber A."/>
            <person name="Kanno A."/>
            <person name="Yue Z."/>
            <person name="Chen H."/>
            <person name="Li W."/>
            <person name="Chen Y."/>
            <person name="Xu X."/>
            <person name="Zhang Y."/>
            <person name="Luo S."/>
            <person name="Chen H."/>
            <person name="Gao J."/>
            <person name="Mao Z."/>
            <person name="Pires J.C."/>
            <person name="Luo M."/>
            <person name="Kudrna D."/>
            <person name="Wing R.A."/>
            <person name="Meyers B.C."/>
            <person name="Yi K."/>
            <person name="Kong H."/>
            <person name="Lavrijsen P."/>
            <person name="Sunseri F."/>
            <person name="Falavigna A."/>
            <person name="Ye Y."/>
            <person name="Leebens-Mack J.H."/>
            <person name="Chen G."/>
        </authorList>
    </citation>
    <scope>NUCLEOTIDE SEQUENCE [LARGE SCALE GENOMIC DNA]</scope>
    <source>
        <strain evidence="7">cv. DH0086</strain>
    </source>
</reference>
<accession>A0A5P1ECU0</accession>
<dbReference type="Gene3D" id="1.10.3180.10">
    <property type="entry name" value="DNA-binding domain of EIN3-like"/>
    <property type="match status" value="1"/>
</dbReference>
<sequence length="304" mass="34104">MSPDIEKIRRLVRQSKCLQDKMTAKESATWLAVVKQEEDLYRELHPDACLPPVNCPSIGTISFSSSCSEYDVEGVDELKNDEEVMNQKPIMMKEETNVEFIKKRAAAGEPEVVVNGCVYNCKNSECPHSDYRLGFLDRGARNNHQFMCKYQNDLIPNFQVNENKPSVFNMPTTVNNPANNPVNVANVSNLGIASDDQRSIDELMNLYDNSMNSNGNNNVYNTTTTTQVIGLGSNVYEEVTRFSASLSFFSFPKILGQVESGYVNQPTNNVNADFRFGSPFSVPAMDFNEASSMIANQNNSNWFF</sequence>
<evidence type="ECO:0000256" key="3">
    <source>
        <dbReference type="ARBA" id="ARBA00022745"/>
    </source>
</evidence>
<keyword evidence="4" id="KW-0539">Nucleus</keyword>
<dbReference type="Proteomes" id="UP000243459">
    <property type="component" value="Chromosome 7"/>
</dbReference>
<comment type="similarity">
    <text evidence="2">Belongs to the EIN3 family.</text>
</comment>
<evidence type="ECO:0000313" key="7">
    <source>
        <dbReference type="Proteomes" id="UP000243459"/>
    </source>
</evidence>
<dbReference type="PANTHER" id="PTHR33305">
    <property type="entry name" value="ETHYLENE INSENSITIVE 3-LIKE 2 PROTEIN"/>
    <property type="match status" value="1"/>
</dbReference>
<protein>
    <recommendedName>
        <fullName evidence="5">Ethylene insensitive 3-like DNA-binding domain-containing protein</fullName>
    </recommendedName>
</protein>
<dbReference type="InterPro" id="IPR006957">
    <property type="entry name" value="EIN3"/>
</dbReference>
<dbReference type="PANTHER" id="PTHR33305:SF30">
    <property type="entry name" value="ETHYLENE INSENSITIVE 3-LIKE 3 PROTEIN"/>
    <property type="match status" value="1"/>
</dbReference>
<dbReference type="InterPro" id="IPR023278">
    <property type="entry name" value="Ethylene_insens-like_DNA-bd"/>
</dbReference>
<dbReference type="Pfam" id="PF04873">
    <property type="entry name" value="EIN3_DNA-bd"/>
    <property type="match status" value="1"/>
</dbReference>
<keyword evidence="7" id="KW-1185">Reference proteome</keyword>
<dbReference type="GO" id="GO:0005634">
    <property type="term" value="C:nucleus"/>
    <property type="evidence" value="ECO:0007669"/>
    <property type="project" value="UniProtKB-SubCell"/>
</dbReference>
<organism evidence="6 7">
    <name type="scientific">Asparagus officinalis</name>
    <name type="common">Garden asparagus</name>
    <dbReference type="NCBI Taxonomy" id="4686"/>
    <lineage>
        <taxon>Eukaryota</taxon>
        <taxon>Viridiplantae</taxon>
        <taxon>Streptophyta</taxon>
        <taxon>Embryophyta</taxon>
        <taxon>Tracheophyta</taxon>
        <taxon>Spermatophyta</taxon>
        <taxon>Magnoliopsida</taxon>
        <taxon>Liliopsida</taxon>
        <taxon>Asparagales</taxon>
        <taxon>Asparagaceae</taxon>
        <taxon>Asparagoideae</taxon>
        <taxon>Asparagus</taxon>
    </lineage>
</organism>
<name>A0A5P1ECU0_ASPOF</name>
<dbReference type="GO" id="GO:0003677">
    <property type="term" value="F:DNA binding"/>
    <property type="evidence" value="ECO:0007669"/>
    <property type="project" value="TreeGrafter"/>
</dbReference>
<evidence type="ECO:0000256" key="1">
    <source>
        <dbReference type="ARBA" id="ARBA00004123"/>
    </source>
</evidence>
<dbReference type="GO" id="GO:0003700">
    <property type="term" value="F:DNA-binding transcription factor activity"/>
    <property type="evidence" value="ECO:0007669"/>
    <property type="project" value="InterPro"/>
</dbReference>
<dbReference type="InterPro" id="IPR047091">
    <property type="entry name" value="EIN3-like_DNA-bd"/>
</dbReference>
<evidence type="ECO:0000256" key="2">
    <source>
        <dbReference type="ARBA" id="ARBA00009416"/>
    </source>
</evidence>
<dbReference type="GO" id="GO:0009873">
    <property type="term" value="P:ethylene-activated signaling pathway"/>
    <property type="evidence" value="ECO:0007669"/>
    <property type="project" value="UniProtKB-KW"/>
</dbReference>
<dbReference type="SUPFAM" id="SSF116768">
    <property type="entry name" value="DNA-binding domain of EIN3-like"/>
    <property type="match status" value="1"/>
</dbReference>
<dbReference type="Gramene" id="ONK63583">
    <property type="protein sequence ID" value="ONK63583"/>
    <property type="gene ID" value="A4U43_C07F16750"/>
</dbReference>
<dbReference type="AlphaFoldDB" id="A0A5P1ECU0"/>
<evidence type="ECO:0000256" key="4">
    <source>
        <dbReference type="ARBA" id="ARBA00023242"/>
    </source>
</evidence>
<proteinExistence type="inferred from homology"/>
<evidence type="ECO:0000313" key="6">
    <source>
        <dbReference type="EMBL" id="ONK63583.1"/>
    </source>
</evidence>